<dbReference type="AlphaFoldDB" id="A0A1X0Y474"/>
<dbReference type="SUPFAM" id="SSF53335">
    <property type="entry name" value="S-adenosyl-L-methionine-dependent methyltransferases"/>
    <property type="match status" value="1"/>
</dbReference>
<gene>
    <name evidence="3" type="ORF">B5M45_13755</name>
</gene>
<reference evidence="3 4" key="1">
    <citation type="submission" date="2017-03" db="EMBL/GenBank/DDBJ databases">
        <title>Genomic insights into Mycobacterium simiae human colonization.</title>
        <authorList>
            <person name="Steffani J.L."/>
            <person name="Brunck M.E."/>
            <person name="Cruz E."/>
            <person name="Montiel R."/>
            <person name="Barona F."/>
        </authorList>
    </citation>
    <scope>NUCLEOTIDE SEQUENCE [LARGE SCALE GENOMIC DNA]</scope>
    <source>
        <strain evidence="3 4">MsiGto</strain>
    </source>
</reference>
<keyword evidence="4" id="KW-1185">Reference proteome</keyword>
<dbReference type="Proteomes" id="UP000193040">
    <property type="component" value="Unassembled WGS sequence"/>
</dbReference>
<evidence type="ECO:0000256" key="1">
    <source>
        <dbReference type="ARBA" id="ARBA00022679"/>
    </source>
</evidence>
<organism evidence="3 4">
    <name type="scientific">Mycobacterium simiae</name>
    <name type="common">Mycobacterium habana</name>
    <dbReference type="NCBI Taxonomy" id="1784"/>
    <lineage>
        <taxon>Bacteria</taxon>
        <taxon>Bacillati</taxon>
        <taxon>Actinomycetota</taxon>
        <taxon>Actinomycetes</taxon>
        <taxon>Mycobacteriales</taxon>
        <taxon>Mycobacteriaceae</taxon>
        <taxon>Mycobacterium</taxon>
        <taxon>Mycobacterium simiae complex</taxon>
    </lineage>
</organism>
<name>A0A1X0Y474_MYCSI</name>
<dbReference type="Gene3D" id="3.40.50.150">
    <property type="entry name" value="Vaccinia Virus protein VP39"/>
    <property type="match status" value="1"/>
</dbReference>
<dbReference type="EMBL" id="MZZM01000018">
    <property type="protein sequence ID" value="ORJ59975.1"/>
    <property type="molecule type" value="Genomic_DNA"/>
</dbReference>
<dbReference type="GO" id="GO:0032259">
    <property type="term" value="P:methylation"/>
    <property type="evidence" value="ECO:0007669"/>
    <property type="project" value="UniProtKB-KW"/>
</dbReference>
<keyword evidence="1 3" id="KW-0808">Transferase</keyword>
<evidence type="ECO:0000259" key="2">
    <source>
        <dbReference type="Pfam" id="PF13649"/>
    </source>
</evidence>
<sequence length="230" mass="25685">MTQCHCPIGTEAERTADGSLIELYRRLPPTGEPEQIHALLQPRSTVLELGAGTGRIADPLTQLGHHVTAVDDSAYMLAEVRHARTVRARIEDLRLMQRFDAVLLPTNLIHYRGVGLRRAVLATVARHLKPTGKAVIQWKPPSYWATRPSGWTERKAIGDATARVTVHSSFDGLVDGEYALIVDGTELRQCFHLELLTVEKLRRELDNAGLQLLTTSPEFTEWLEVVRKTA</sequence>
<evidence type="ECO:0000313" key="3">
    <source>
        <dbReference type="EMBL" id="ORJ59975.1"/>
    </source>
</evidence>
<proteinExistence type="predicted"/>
<dbReference type="InterPro" id="IPR029063">
    <property type="entry name" value="SAM-dependent_MTases_sf"/>
</dbReference>
<protein>
    <submittedName>
        <fullName evidence="3">SAM-dependent methyltransferase</fullName>
    </submittedName>
</protein>
<dbReference type="PANTHER" id="PTHR43861">
    <property type="entry name" value="TRANS-ACONITATE 2-METHYLTRANSFERASE-RELATED"/>
    <property type="match status" value="1"/>
</dbReference>
<dbReference type="InterPro" id="IPR041698">
    <property type="entry name" value="Methyltransf_25"/>
</dbReference>
<accession>A0A1X0Y474</accession>
<dbReference type="Pfam" id="PF13649">
    <property type="entry name" value="Methyltransf_25"/>
    <property type="match status" value="1"/>
</dbReference>
<evidence type="ECO:0000313" key="4">
    <source>
        <dbReference type="Proteomes" id="UP000193040"/>
    </source>
</evidence>
<dbReference type="CDD" id="cd02440">
    <property type="entry name" value="AdoMet_MTases"/>
    <property type="match status" value="1"/>
</dbReference>
<keyword evidence="3" id="KW-0489">Methyltransferase</keyword>
<dbReference type="GO" id="GO:0008168">
    <property type="term" value="F:methyltransferase activity"/>
    <property type="evidence" value="ECO:0007669"/>
    <property type="project" value="UniProtKB-KW"/>
</dbReference>
<feature type="domain" description="Methyltransferase" evidence="2">
    <location>
        <begin position="46"/>
        <end position="132"/>
    </location>
</feature>
<comment type="caution">
    <text evidence="3">The sequence shown here is derived from an EMBL/GenBank/DDBJ whole genome shotgun (WGS) entry which is preliminary data.</text>
</comment>